<dbReference type="Proteomes" id="UP000824145">
    <property type="component" value="Unassembled WGS sequence"/>
</dbReference>
<proteinExistence type="inferred from homology"/>
<evidence type="ECO:0000259" key="6">
    <source>
        <dbReference type="PROSITE" id="PS51686"/>
    </source>
</evidence>
<dbReference type="GO" id="GO:0006355">
    <property type="term" value="P:regulation of DNA-templated transcription"/>
    <property type="evidence" value="ECO:0007669"/>
    <property type="project" value="InterPro"/>
</dbReference>
<feature type="binding site" evidence="5">
    <location>
        <position position="260"/>
    </location>
    <ligand>
        <name>S-adenosyl-L-methionine</name>
        <dbReference type="ChEBI" id="CHEBI:59789"/>
    </ligand>
</feature>
<dbReference type="PANTHER" id="PTHR22807">
    <property type="entry name" value="NOP2 YEAST -RELATED NOL1/NOP2/FMU SUN DOMAIN-CONTAINING"/>
    <property type="match status" value="1"/>
</dbReference>
<accession>A0A9D1MMW9</accession>
<dbReference type="PROSITE" id="PS51686">
    <property type="entry name" value="SAM_MT_RSMB_NOP"/>
    <property type="match status" value="1"/>
</dbReference>
<dbReference type="Pfam" id="PF01189">
    <property type="entry name" value="Methyltr_RsmB-F"/>
    <property type="match status" value="1"/>
</dbReference>
<dbReference type="EMBL" id="DVNJ01000031">
    <property type="protein sequence ID" value="HIU63204.1"/>
    <property type="molecule type" value="Genomic_DNA"/>
</dbReference>
<name>A0A9D1MMW9_9FIRM</name>
<keyword evidence="4 5" id="KW-0694">RNA-binding</keyword>
<dbReference type="PANTHER" id="PTHR22807:SF53">
    <property type="entry name" value="RIBOSOMAL RNA SMALL SUBUNIT METHYLTRANSFERASE B-RELATED"/>
    <property type="match status" value="1"/>
</dbReference>
<feature type="binding site" evidence="5">
    <location>
        <position position="303"/>
    </location>
    <ligand>
        <name>S-adenosyl-L-methionine</name>
        <dbReference type="ChEBI" id="CHEBI:59789"/>
    </ligand>
</feature>
<comment type="similarity">
    <text evidence="5">Belongs to the class I-like SAM-binding methyltransferase superfamily. RsmB/NOP family.</text>
</comment>
<sequence length="404" mass="45594">MKEDLYIYDILSDIYKCDSYGERALNRSRANAFVTRLVYGVLERDVYYEYVIGKLVGKRPKPYAVILLKMGFYMLDHMDSVPDYAAVNRILSCAESLGKGAIKGFLNAVLHKYRSARLELPKAPAEKLSVSASVPLWIVNKYIAQYGWQRAEEFLTMPRFTKQHFRHNARRITHEGLKKLLDKAGVEYIESELGFFADWGEELRPMFDDGLMTMQSQTSMKCCLIAGVKDGDKVLDACSAPGGKAVYIREYANADILCCDIHEHRLELIKNYAERMGEKGLDYRLCDSAAEKFPPVYDVVLCDVPCSGLGVAFSKPDIYLRRKKEDVKALADRQLEILSNTSNAVKRGGKILYSTCTTLKEENFDVVSAFLAANRNFELISSTQFLPDGKGEEGFYAALIGRVS</sequence>
<dbReference type="SUPFAM" id="SSF48013">
    <property type="entry name" value="NusB-like"/>
    <property type="match status" value="1"/>
</dbReference>
<dbReference type="InterPro" id="IPR029063">
    <property type="entry name" value="SAM-dependent_MTases_sf"/>
</dbReference>
<feature type="binding site" evidence="5">
    <location>
        <position position="287"/>
    </location>
    <ligand>
        <name>S-adenosyl-L-methionine</name>
        <dbReference type="ChEBI" id="CHEBI:59789"/>
    </ligand>
</feature>
<dbReference type="GO" id="GO:0008173">
    <property type="term" value="F:RNA methyltransferase activity"/>
    <property type="evidence" value="ECO:0007669"/>
    <property type="project" value="InterPro"/>
</dbReference>
<protein>
    <recommendedName>
        <fullName evidence="6">SAM-dependent MTase RsmB/NOP-type domain-containing protein</fullName>
    </recommendedName>
</protein>
<dbReference type="Pfam" id="PF01029">
    <property type="entry name" value="NusB"/>
    <property type="match status" value="1"/>
</dbReference>
<dbReference type="CDD" id="cd02440">
    <property type="entry name" value="AdoMet_MTases"/>
    <property type="match status" value="1"/>
</dbReference>
<dbReference type="InterPro" id="IPR006027">
    <property type="entry name" value="NusB_RsmB_TIM44"/>
</dbReference>
<dbReference type="AlphaFoldDB" id="A0A9D1MMW9"/>
<feature type="active site" description="Nucleophile" evidence="5">
    <location>
        <position position="356"/>
    </location>
</feature>
<dbReference type="InterPro" id="IPR035926">
    <property type="entry name" value="NusB-like_sf"/>
</dbReference>
<evidence type="ECO:0000256" key="2">
    <source>
        <dbReference type="ARBA" id="ARBA00022679"/>
    </source>
</evidence>
<reference evidence="7" key="1">
    <citation type="submission" date="2020-10" db="EMBL/GenBank/DDBJ databases">
        <authorList>
            <person name="Gilroy R."/>
        </authorList>
    </citation>
    <scope>NUCLEOTIDE SEQUENCE</scope>
    <source>
        <strain evidence="7">9366</strain>
    </source>
</reference>
<feature type="binding site" evidence="5">
    <location>
        <begin position="238"/>
        <end position="244"/>
    </location>
    <ligand>
        <name>S-adenosyl-L-methionine</name>
        <dbReference type="ChEBI" id="CHEBI:59789"/>
    </ligand>
</feature>
<dbReference type="InterPro" id="IPR023267">
    <property type="entry name" value="RCMT"/>
</dbReference>
<gene>
    <name evidence="7" type="ORF">IAB07_05515</name>
</gene>
<dbReference type="PRINTS" id="PR02008">
    <property type="entry name" value="RCMTFAMILY"/>
</dbReference>
<dbReference type="GO" id="GO:0001510">
    <property type="term" value="P:RNA methylation"/>
    <property type="evidence" value="ECO:0007669"/>
    <property type="project" value="InterPro"/>
</dbReference>
<keyword evidence="2 5" id="KW-0808">Transferase</keyword>
<organism evidence="7 8">
    <name type="scientific">Candidatus Caccalectryoclostridium excrementigallinarum</name>
    <dbReference type="NCBI Taxonomy" id="2840710"/>
    <lineage>
        <taxon>Bacteria</taxon>
        <taxon>Bacillati</taxon>
        <taxon>Bacillota</taxon>
        <taxon>Clostridia</taxon>
        <taxon>Christensenellales</taxon>
        <taxon>Christensenellaceae</taxon>
        <taxon>Christensenellaceae incertae sedis</taxon>
        <taxon>Candidatus Caccalectryoclostridium</taxon>
    </lineage>
</organism>
<evidence type="ECO:0000313" key="7">
    <source>
        <dbReference type="EMBL" id="HIU63204.1"/>
    </source>
</evidence>
<keyword evidence="3 5" id="KW-0949">S-adenosyl-L-methionine</keyword>
<evidence type="ECO:0000256" key="5">
    <source>
        <dbReference type="PROSITE-ProRule" id="PRU01023"/>
    </source>
</evidence>
<dbReference type="Gene3D" id="3.40.50.150">
    <property type="entry name" value="Vaccinia Virus protein VP39"/>
    <property type="match status" value="1"/>
</dbReference>
<evidence type="ECO:0000313" key="8">
    <source>
        <dbReference type="Proteomes" id="UP000824145"/>
    </source>
</evidence>
<keyword evidence="1 5" id="KW-0489">Methyltransferase</keyword>
<reference evidence="7" key="2">
    <citation type="journal article" date="2021" name="PeerJ">
        <title>Extensive microbial diversity within the chicken gut microbiome revealed by metagenomics and culture.</title>
        <authorList>
            <person name="Gilroy R."/>
            <person name="Ravi A."/>
            <person name="Getino M."/>
            <person name="Pursley I."/>
            <person name="Horton D.L."/>
            <person name="Alikhan N.F."/>
            <person name="Baker D."/>
            <person name="Gharbi K."/>
            <person name="Hall N."/>
            <person name="Watson M."/>
            <person name="Adriaenssens E.M."/>
            <person name="Foster-Nyarko E."/>
            <person name="Jarju S."/>
            <person name="Secka A."/>
            <person name="Antonio M."/>
            <person name="Oren A."/>
            <person name="Chaudhuri R.R."/>
            <person name="La Ragione R."/>
            <person name="Hildebrand F."/>
            <person name="Pallen M.J."/>
        </authorList>
    </citation>
    <scope>NUCLEOTIDE SEQUENCE</scope>
    <source>
        <strain evidence="7">9366</strain>
    </source>
</reference>
<comment type="caution">
    <text evidence="7">The sequence shown here is derived from an EMBL/GenBank/DDBJ whole genome shotgun (WGS) entry which is preliminary data.</text>
</comment>
<dbReference type="Gene3D" id="1.10.940.10">
    <property type="entry name" value="NusB-like"/>
    <property type="match status" value="1"/>
</dbReference>
<evidence type="ECO:0000256" key="3">
    <source>
        <dbReference type="ARBA" id="ARBA00022691"/>
    </source>
</evidence>
<feature type="domain" description="SAM-dependent MTase RsmB/NOP-type" evidence="6">
    <location>
        <begin position="143"/>
        <end position="404"/>
    </location>
</feature>
<dbReference type="InterPro" id="IPR001678">
    <property type="entry name" value="MeTrfase_RsmB-F_NOP2_dom"/>
</dbReference>
<evidence type="ECO:0000256" key="1">
    <source>
        <dbReference type="ARBA" id="ARBA00022603"/>
    </source>
</evidence>
<dbReference type="GO" id="GO:0003723">
    <property type="term" value="F:RNA binding"/>
    <property type="evidence" value="ECO:0007669"/>
    <property type="project" value="UniProtKB-UniRule"/>
</dbReference>
<dbReference type="SUPFAM" id="SSF53335">
    <property type="entry name" value="S-adenosyl-L-methionine-dependent methyltransferases"/>
    <property type="match status" value="1"/>
</dbReference>
<evidence type="ECO:0000256" key="4">
    <source>
        <dbReference type="ARBA" id="ARBA00022884"/>
    </source>
</evidence>
<dbReference type="InterPro" id="IPR049560">
    <property type="entry name" value="MeTrfase_RsmB-F_NOP2_cat"/>
</dbReference>